<gene>
    <name evidence="10" type="ORF">G6011_02973</name>
</gene>
<dbReference type="AlphaFoldDB" id="A0AAD4I5S4"/>
<name>A0AAD4I5S4_9PLEO</name>
<evidence type="ECO:0000256" key="9">
    <source>
        <dbReference type="SAM" id="Phobius"/>
    </source>
</evidence>
<keyword evidence="4 9" id="KW-0812">Transmembrane</keyword>
<dbReference type="GO" id="GO:0000139">
    <property type="term" value="C:Golgi membrane"/>
    <property type="evidence" value="ECO:0007669"/>
    <property type="project" value="UniProtKB-SubCell"/>
</dbReference>
<dbReference type="PANTHER" id="PTHR13229">
    <property type="entry name" value="PROTEIN KISH-A"/>
    <property type="match status" value="1"/>
</dbReference>
<dbReference type="Proteomes" id="UP001199106">
    <property type="component" value="Unassembled WGS sequence"/>
</dbReference>
<comment type="caution">
    <text evidence="10">The sequence shown here is derived from an EMBL/GenBank/DDBJ whole genome shotgun (WGS) entry which is preliminary data.</text>
</comment>
<reference evidence="10" key="1">
    <citation type="submission" date="2021-07" db="EMBL/GenBank/DDBJ databases">
        <title>Genome Resource of American Ginseng Black Spot Pathogen Alternaria panax.</title>
        <authorList>
            <person name="Qiu C."/>
            <person name="Wang W."/>
            <person name="Liu Z."/>
        </authorList>
    </citation>
    <scope>NUCLEOTIDE SEQUENCE</scope>
    <source>
        <strain evidence="10">BNCC115425</strain>
    </source>
</reference>
<keyword evidence="5" id="KW-0732">Signal</keyword>
<evidence type="ECO:0000256" key="8">
    <source>
        <dbReference type="ARBA" id="ARBA00023136"/>
    </source>
</evidence>
<evidence type="ECO:0000256" key="1">
    <source>
        <dbReference type="ARBA" id="ARBA00002154"/>
    </source>
</evidence>
<keyword evidence="8 9" id="KW-0472">Membrane</keyword>
<keyword evidence="11" id="KW-1185">Reference proteome</keyword>
<evidence type="ECO:0000313" key="11">
    <source>
        <dbReference type="Proteomes" id="UP001199106"/>
    </source>
</evidence>
<dbReference type="EMBL" id="JAANER010000009">
    <property type="protein sequence ID" value="KAG9186417.1"/>
    <property type="molecule type" value="Genomic_DNA"/>
</dbReference>
<comment type="function">
    <text evidence="1">Involved in the early part of the secretory pathway.</text>
</comment>
<keyword evidence="7" id="KW-0333">Golgi apparatus</keyword>
<evidence type="ECO:0000256" key="2">
    <source>
        <dbReference type="ARBA" id="ARBA00004614"/>
    </source>
</evidence>
<evidence type="ECO:0008006" key="12">
    <source>
        <dbReference type="Google" id="ProtNLM"/>
    </source>
</evidence>
<dbReference type="InterPro" id="IPR051523">
    <property type="entry name" value="KISH_domain"/>
</dbReference>
<evidence type="ECO:0000256" key="6">
    <source>
        <dbReference type="ARBA" id="ARBA00022989"/>
    </source>
</evidence>
<comment type="subcellular location">
    <subcellularLocation>
        <location evidence="2">Golgi apparatus membrane</location>
        <topology evidence="2">Single-pass type I membrane protein</topology>
    </subcellularLocation>
</comment>
<comment type="similarity">
    <text evidence="3">Belongs to the KISH family.</text>
</comment>
<evidence type="ECO:0000256" key="4">
    <source>
        <dbReference type="ARBA" id="ARBA00022692"/>
    </source>
</evidence>
<keyword evidence="6 9" id="KW-1133">Transmembrane helix</keyword>
<proteinExistence type="inferred from homology"/>
<accession>A0AAD4I5S4</accession>
<evidence type="ECO:0000256" key="7">
    <source>
        <dbReference type="ARBA" id="ARBA00023034"/>
    </source>
</evidence>
<organism evidence="10 11">
    <name type="scientific">Alternaria panax</name>
    <dbReference type="NCBI Taxonomy" id="48097"/>
    <lineage>
        <taxon>Eukaryota</taxon>
        <taxon>Fungi</taxon>
        <taxon>Dikarya</taxon>
        <taxon>Ascomycota</taxon>
        <taxon>Pezizomycotina</taxon>
        <taxon>Dothideomycetes</taxon>
        <taxon>Pleosporomycetidae</taxon>
        <taxon>Pleosporales</taxon>
        <taxon>Pleosporineae</taxon>
        <taxon>Pleosporaceae</taxon>
        <taxon>Alternaria</taxon>
        <taxon>Alternaria sect. Panax</taxon>
    </lineage>
</organism>
<sequence length="201" mass="21893">MTIHAHAGCAQTPVPFTCAANAQRRPSVQKRARIAQAATSLVPRLVVCLSTNKQTFATTAIPAHPRASNAKPLRLNIRHHGMSTTSSILIPPRAKYSKRNCLSLPPASLPSFYLPPLPLSTPSPTNHHPQTALFNFQSLLLVILLTICTATYAHATFPTFLDTRKDSYYISPIWKAARIGERLSPYVSLACVVMAVSQGLL</sequence>
<evidence type="ECO:0000256" key="3">
    <source>
        <dbReference type="ARBA" id="ARBA00008961"/>
    </source>
</evidence>
<dbReference type="InterPro" id="IPR009653">
    <property type="entry name" value="Ksh1"/>
</dbReference>
<evidence type="ECO:0000256" key="5">
    <source>
        <dbReference type="ARBA" id="ARBA00022729"/>
    </source>
</evidence>
<protein>
    <recommendedName>
        <fullName evidence="12">Protein kish</fullName>
    </recommendedName>
</protein>
<evidence type="ECO:0000313" key="10">
    <source>
        <dbReference type="EMBL" id="KAG9186417.1"/>
    </source>
</evidence>
<dbReference type="Pfam" id="PF06842">
    <property type="entry name" value="DUF1242"/>
    <property type="match status" value="1"/>
</dbReference>
<feature type="transmembrane region" description="Helical" evidence="9">
    <location>
        <begin position="139"/>
        <end position="162"/>
    </location>
</feature>